<dbReference type="GO" id="GO:0006355">
    <property type="term" value="P:regulation of DNA-templated transcription"/>
    <property type="evidence" value="ECO:0007669"/>
    <property type="project" value="InterPro"/>
</dbReference>
<dbReference type="SUPFAM" id="SSF46894">
    <property type="entry name" value="C-terminal effector domain of the bipartite response regulators"/>
    <property type="match status" value="1"/>
</dbReference>
<keyword evidence="1" id="KW-0805">Transcription regulation</keyword>
<dbReference type="CDD" id="cd06170">
    <property type="entry name" value="LuxR_C_like"/>
    <property type="match status" value="1"/>
</dbReference>
<dbReference type="Gene3D" id="1.25.40.10">
    <property type="entry name" value="Tetratricopeptide repeat domain"/>
    <property type="match status" value="1"/>
</dbReference>
<dbReference type="PRINTS" id="PR00038">
    <property type="entry name" value="HTHLUXR"/>
</dbReference>
<dbReference type="InterPro" id="IPR036388">
    <property type="entry name" value="WH-like_DNA-bd_sf"/>
</dbReference>
<feature type="region of interest" description="Disordered" evidence="4">
    <location>
        <begin position="1"/>
        <end position="24"/>
    </location>
</feature>
<evidence type="ECO:0000259" key="5">
    <source>
        <dbReference type="PROSITE" id="PS50043"/>
    </source>
</evidence>
<dbReference type="AlphaFoldDB" id="A0A6L5XLN1"/>
<accession>A0A6L5XLN1</accession>
<dbReference type="PROSITE" id="PS00622">
    <property type="entry name" value="HTH_LUXR_1"/>
    <property type="match status" value="1"/>
</dbReference>
<keyword evidence="2" id="KW-0238">DNA-binding</keyword>
<evidence type="ECO:0000256" key="3">
    <source>
        <dbReference type="ARBA" id="ARBA00023163"/>
    </source>
</evidence>
<evidence type="ECO:0000313" key="7">
    <source>
        <dbReference type="Proteomes" id="UP000477488"/>
    </source>
</evidence>
<dbReference type="EMBL" id="VUMH01000007">
    <property type="protein sequence ID" value="MSS28025.1"/>
    <property type="molecule type" value="Genomic_DNA"/>
</dbReference>
<dbReference type="GO" id="GO:0003677">
    <property type="term" value="F:DNA binding"/>
    <property type="evidence" value="ECO:0007669"/>
    <property type="project" value="UniProtKB-KW"/>
</dbReference>
<evidence type="ECO:0000313" key="6">
    <source>
        <dbReference type="EMBL" id="MSS28025.1"/>
    </source>
</evidence>
<dbReference type="Gene3D" id="1.10.10.10">
    <property type="entry name" value="Winged helix-like DNA-binding domain superfamily/Winged helix DNA-binding domain"/>
    <property type="match status" value="1"/>
</dbReference>
<keyword evidence="7" id="KW-1185">Reference proteome</keyword>
<gene>
    <name evidence="6" type="ORF">FYJ44_08220</name>
</gene>
<dbReference type="SMART" id="SM00421">
    <property type="entry name" value="HTH_LUXR"/>
    <property type="match status" value="1"/>
</dbReference>
<keyword evidence="3" id="KW-0804">Transcription</keyword>
<evidence type="ECO:0000256" key="2">
    <source>
        <dbReference type="ARBA" id="ARBA00023125"/>
    </source>
</evidence>
<proteinExistence type="predicted"/>
<feature type="domain" description="HTH luxR-type" evidence="5">
    <location>
        <begin position="570"/>
        <end position="635"/>
    </location>
</feature>
<dbReference type="PROSITE" id="PS50043">
    <property type="entry name" value="HTH_LUXR_2"/>
    <property type="match status" value="1"/>
</dbReference>
<dbReference type="Proteomes" id="UP000477488">
    <property type="component" value="Unassembled WGS sequence"/>
</dbReference>
<evidence type="ECO:0000256" key="1">
    <source>
        <dbReference type="ARBA" id="ARBA00023015"/>
    </source>
</evidence>
<dbReference type="PANTHER" id="PTHR44688">
    <property type="entry name" value="DNA-BINDING TRANSCRIPTIONAL ACTIVATOR DEVR_DOSR"/>
    <property type="match status" value="1"/>
</dbReference>
<name>A0A6L5XLN1_9BACT</name>
<comment type="caution">
    <text evidence="6">The sequence shown here is derived from an EMBL/GenBank/DDBJ whole genome shotgun (WGS) entry which is preliminary data.</text>
</comment>
<dbReference type="PANTHER" id="PTHR44688:SF16">
    <property type="entry name" value="DNA-BINDING TRANSCRIPTIONAL ACTIVATOR DEVR_DOSR"/>
    <property type="match status" value="1"/>
</dbReference>
<dbReference type="Pfam" id="PF00196">
    <property type="entry name" value="GerE"/>
    <property type="match status" value="1"/>
</dbReference>
<sequence length="635" mass="69809">MRKPPAGPGCSARAGPPRSGSACGIRKAGKTFQARPSRAWRPCSRNRFFPPMIRKTGVCCCNFPFLTTTRRARPTTSAGRARASACNNSFIRFDPATNSYVPHSIFGTFLAKRLPSARDIDQAALCRRVAECHIGREELISALRFLVRAGRDEDKLRLLELFALPGGNLLLFFFADEVMEAVQAIAWPLREKRPLEYLAFLYFCLAEAHDLRAVTLLEEAEERFARAGGIAAPLKRRLAGEVLLIRNMLAFNDLWAMRDIHEAAHGLLHGRSAIANRQMIWTFACPHSAYLYLREPGTYRDMIALIEGNLHYFHELTDGCSLGAQPLFRAEWLLERGEFDDVEGLLAASARLAESKDQVTTLLNAAFTRARLCLATGRGEEALAQLRDWRPRVDALGHVDLSTCLDLALGYVSACLGHAEAIPAWLREGDFGPTRTIPQIFGFIQFTHAKAALLAGDDARLESIAKSIPEYLGPFDNLFARIQAKVLEAIAAHRLYGPEKGGVLLGEALDLARPDGILLSLAEYGPHLLPLLPCPPLSPTSREHKPDGYLAALAGLAGRYPCASREEASQGCGPMRLTSRQKDVLSLASRGLRNAEIATALNVSPETVKKILSSAYKRLGATNRAEAVCKFTGRR</sequence>
<dbReference type="InterPro" id="IPR000792">
    <property type="entry name" value="Tscrpt_reg_LuxR_C"/>
</dbReference>
<dbReference type="InterPro" id="IPR016032">
    <property type="entry name" value="Sig_transdc_resp-reg_C-effctor"/>
</dbReference>
<protein>
    <recommendedName>
        <fullName evidence="5">HTH luxR-type domain-containing protein</fullName>
    </recommendedName>
</protein>
<organism evidence="6 7">
    <name type="scientific">Desulfovibrio porci</name>
    <dbReference type="NCBI Taxonomy" id="2605782"/>
    <lineage>
        <taxon>Bacteria</taxon>
        <taxon>Pseudomonadati</taxon>
        <taxon>Thermodesulfobacteriota</taxon>
        <taxon>Desulfovibrionia</taxon>
        <taxon>Desulfovibrionales</taxon>
        <taxon>Desulfovibrionaceae</taxon>
        <taxon>Desulfovibrio</taxon>
    </lineage>
</organism>
<evidence type="ECO:0000256" key="4">
    <source>
        <dbReference type="SAM" id="MobiDB-lite"/>
    </source>
</evidence>
<dbReference type="InterPro" id="IPR011990">
    <property type="entry name" value="TPR-like_helical_dom_sf"/>
</dbReference>
<reference evidence="6 7" key="1">
    <citation type="submission" date="2019-09" db="EMBL/GenBank/DDBJ databases">
        <title>In-depth cultivation of the pig gut microbiome towards novel bacterial diversity and tailored functional studies.</title>
        <authorList>
            <person name="Wylensek D."/>
            <person name="Hitch T.C.A."/>
            <person name="Clavel T."/>
        </authorList>
    </citation>
    <scope>NUCLEOTIDE SEQUENCE [LARGE SCALE GENOMIC DNA]</scope>
    <source>
        <strain evidence="6 7">PG-178-WT-4</strain>
    </source>
</reference>